<keyword evidence="3" id="KW-1185">Reference proteome</keyword>
<evidence type="ECO:0000256" key="1">
    <source>
        <dbReference type="SAM" id="Phobius"/>
    </source>
</evidence>
<feature type="transmembrane region" description="Helical" evidence="1">
    <location>
        <begin position="6"/>
        <end position="26"/>
    </location>
</feature>
<organism evidence="2 3">
    <name type="scientific">Pseudonocardia hierapolitana</name>
    <dbReference type="NCBI Taxonomy" id="1128676"/>
    <lineage>
        <taxon>Bacteria</taxon>
        <taxon>Bacillati</taxon>
        <taxon>Actinomycetota</taxon>
        <taxon>Actinomycetes</taxon>
        <taxon>Pseudonocardiales</taxon>
        <taxon>Pseudonocardiaceae</taxon>
        <taxon>Pseudonocardia</taxon>
    </lineage>
</organism>
<dbReference type="AlphaFoldDB" id="A0A561SK43"/>
<sequence>MSFTGLADLGGIGFVLMGIAITIVHVRARLPLPVARYHYRPS</sequence>
<name>A0A561SK43_9PSEU</name>
<comment type="caution">
    <text evidence="2">The sequence shown here is derived from an EMBL/GenBank/DDBJ whole genome shotgun (WGS) entry which is preliminary data.</text>
</comment>
<dbReference type="Proteomes" id="UP000321261">
    <property type="component" value="Unassembled WGS sequence"/>
</dbReference>
<gene>
    <name evidence="2" type="ORF">FHX44_111119</name>
</gene>
<protein>
    <submittedName>
        <fullName evidence="2">Uncharacterized protein</fullName>
    </submittedName>
</protein>
<keyword evidence="1" id="KW-0812">Transmembrane</keyword>
<keyword evidence="1" id="KW-1133">Transmembrane helix</keyword>
<evidence type="ECO:0000313" key="3">
    <source>
        <dbReference type="Proteomes" id="UP000321261"/>
    </source>
</evidence>
<proteinExistence type="predicted"/>
<dbReference type="EMBL" id="VIWU01000001">
    <property type="protein sequence ID" value="TWF75235.1"/>
    <property type="molecule type" value="Genomic_DNA"/>
</dbReference>
<evidence type="ECO:0000313" key="2">
    <source>
        <dbReference type="EMBL" id="TWF75235.1"/>
    </source>
</evidence>
<reference evidence="2 3" key="1">
    <citation type="submission" date="2019-06" db="EMBL/GenBank/DDBJ databases">
        <title>Sequencing the genomes of 1000 actinobacteria strains.</title>
        <authorList>
            <person name="Klenk H.-P."/>
        </authorList>
    </citation>
    <scope>NUCLEOTIDE SEQUENCE [LARGE SCALE GENOMIC DNA]</scope>
    <source>
        <strain evidence="2 3">DSM 45671</strain>
    </source>
</reference>
<accession>A0A561SK43</accession>
<keyword evidence="1" id="KW-0472">Membrane</keyword>
<dbReference type="RefSeq" id="WP_281287872.1">
    <property type="nucleotide sequence ID" value="NZ_VIWU01000001.1"/>
</dbReference>